<dbReference type="NCBIfam" id="TIGR01906">
    <property type="entry name" value="integ_TIGR01906"/>
    <property type="match status" value="1"/>
</dbReference>
<keyword evidence="4" id="KW-1185">Reference proteome</keyword>
<dbReference type="InterPro" id="IPR010178">
    <property type="entry name" value="Lit"/>
</dbReference>
<dbReference type="EMBL" id="FXYX01000005">
    <property type="protein sequence ID" value="SMX77140.1"/>
    <property type="molecule type" value="Genomic_DNA"/>
</dbReference>
<feature type="compositionally biased region" description="Low complexity" evidence="1">
    <location>
        <begin position="109"/>
        <end position="131"/>
    </location>
</feature>
<evidence type="ECO:0000313" key="4">
    <source>
        <dbReference type="Proteomes" id="UP000234382"/>
    </source>
</evidence>
<feature type="transmembrane region" description="Helical" evidence="2">
    <location>
        <begin position="359"/>
        <end position="383"/>
    </location>
</feature>
<feature type="transmembrane region" description="Helical" evidence="2">
    <location>
        <begin position="178"/>
        <end position="203"/>
    </location>
</feature>
<keyword evidence="2" id="KW-0472">Membrane</keyword>
<evidence type="ECO:0000313" key="3">
    <source>
        <dbReference type="EMBL" id="SMX77140.1"/>
    </source>
</evidence>
<evidence type="ECO:0000256" key="1">
    <source>
        <dbReference type="SAM" id="MobiDB-lite"/>
    </source>
</evidence>
<proteinExistence type="predicted"/>
<feature type="transmembrane region" description="Helical" evidence="2">
    <location>
        <begin position="304"/>
        <end position="326"/>
    </location>
</feature>
<evidence type="ECO:0000256" key="2">
    <source>
        <dbReference type="SAM" id="Phobius"/>
    </source>
</evidence>
<feature type="compositionally biased region" description="Polar residues" evidence="1">
    <location>
        <begin position="83"/>
        <end position="105"/>
    </location>
</feature>
<name>A0A2H1IPV9_9MICO</name>
<keyword evidence="2" id="KW-1133">Transmembrane helix</keyword>
<reference evidence="4" key="1">
    <citation type="submission" date="2017-03" db="EMBL/GenBank/DDBJ databases">
        <authorList>
            <person name="Monnet C."/>
        </authorList>
    </citation>
    <scope>NUCLEOTIDE SEQUENCE [LARGE SCALE GENOMIC DNA]</scope>
    <source>
        <strain evidence="4">ATCC 49514</strain>
    </source>
</reference>
<gene>
    <name evidence="3" type="ORF">BI49514_01181</name>
</gene>
<feature type="transmembrane region" description="Helical" evidence="2">
    <location>
        <begin position="270"/>
        <end position="292"/>
    </location>
</feature>
<dbReference type="Pfam" id="PF07314">
    <property type="entry name" value="Lit"/>
    <property type="match status" value="1"/>
</dbReference>
<dbReference type="Proteomes" id="UP000234382">
    <property type="component" value="Unassembled WGS sequence"/>
</dbReference>
<accession>A0A2H1IPV9</accession>
<dbReference type="AlphaFoldDB" id="A0A2H1IPV9"/>
<feature type="region of interest" description="Disordered" evidence="1">
    <location>
        <begin position="1"/>
        <end position="134"/>
    </location>
</feature>
<protein>
    <submittedName>
        <fullName evidence="3">Integral membrane protein TIGR01906</fullName>
    </submittedName>
</protein>
<organism evidence="3 4">
    <name type="scientific">Brevibacterium iodinum ATCC 49514</name>
    <dbReference type="NCBI Taxonomy" id="1255616"/>
    <lineage>
        <taxon>Bacteria</taxon>
        <taxon>Bacillati</taxon>
        <taxon>Actinomycetota</taxon>
        <taxon>Actinomycetes</taxon>
        <taxon>Micrococcales</taxon>
        <taxon>Brevibacteriaceae</taxon>
        <taxon>Brevibacterium</taxon>
    </lineage>
</organism>
<keyword evidence="2" id="KW-0812">Transmembrane</keyword>
<sequence length="403" mass="43410">MVTDNGDVSRDEKNETEDLLSRRMSSGSASAADKQSQAPLEAANDPSTDTEAFDPITDPIAEDAPKHSADAKPSTGPVRVTPAHSTNPASQPATSSTRTAEQNAAQKPAGTDSAAVASTAGSSSSTDTGATREVPQNARTAVMSEADWAAVSKAATSTDARDPEVPERRRSVLDVIGTIWIMLATPFVLLALAVRFVASGIFLKFEYFRPGFPADQFGFSAADREHYGTYVIDYLHNFDSRRYLADIVMPNGEPIFISDELSHMADVKGLISLLYLVALVGIIGSVLFGIYMCRKNGSGIHAGVRLGSIFSIIFMAAVAVVAVLGWDSFFRGFHKVFFADGTWEFYADDSLIRLFPPQFWVDAGIAGGGLFVLLAIILFLLSFTGHKKRRALRKARKDAEAEI</sequence>